<gene>
    <name evidence="9" type="ORF">SAMN05660324_4112</name>
</gene>
<comment type="subcellular location">
    <subcellularLocation>
        <location evidence="2">Cell membrane</location>
        <topology evidence="2">Single-pass type II membrane protein</topology>
    </subcellularLocation>
    <subcellularLocation>
        <location evidence="7">Membrane</location>
        <topology evidence="7">Single-pass type II membrane protein</topology>
    </subcellularLocation>
</comment>
<evidence type="ECO:0000259" key="8">
    <source>
        <dbReference type="Pfam" id="PF10502"/>
    </source>
</evidence>
<evidence type="ECO:0000313" key="9">
    <source>
        <dbReference type="EMBL" id="SDH00677.1"/>
    </source>
</evidence>
<dbReference type="PRINTS" id="PR00727">
    <property type="entry name" value="LEADERPTASE"/>
</dbReference>
<dbReference type="PANTHER" id="PTHR43390:SF1">
    <property type="entry name" value="CHLOROPLAST PROCESSING PEPTIDASE"/>
    <property type="match status" value="1"/>
</dbReference>
<evidence type="ECO:0000256" key="1">
    <source>
        <dbReference type="ARBA" id="ARBA00000677"/>
    </source>
</evidence>
<feature type="domain" description="Peptidase S26" evidence="8">
    <location>
        <begin position="14"/>
        <end position="203"/>
    </location>
</feature>
<dbReference type="GO" id="GO:0004252">
    <property type="term" value="F:serine-type endopeptidase activity"/>
    <property type="evidence" value="ECO:0007669"/>
    <property type="project" value="InterPro"/>
</dbReference>
<dbReference type="SUPFAM" id="SSF51306">
    <property type="entry name" value="LexA/Signal peptidase"/>
    <property type="match status" value="1"/>
</dbReference>
<proteinExistence type="inferred from homology"/>
<keyword evidence="10" id="KW-1185">Reference proteome</keyword>
<organism evidence="9 10">
    <name type="scientific">Klenkia brasiliensis</name>
    <dbReference type="NCBI Taxonomy" id="333142"/>
    <lineage>
        <taxon>Bacteria</taxon>
        <taxon>Bacillati</taxon>
        <taxon>Actinomycetota</taxon>
        <taxon>Actinomycetes</taxon>
        <taxon>Geodermatophilales</taxon>
        <taxon>Geodermatophilaceae</taxon>
        <taxon>Klenkia</taxon>
    </lineage>
</organism>
<evidence type="ECO:0000256" key="2">
    <source>
        <dbReference type="ARBA" id="ARBA00004401"/>
    </source>
</evidence>
<evidence type="ECO:0000256" key="5">
    <source>
        <dbReference type="ARBA" id="ARBA00022801"/>
    </source>
</evidence>
<dbReference type="EC" id="3.4.21.89" evidence="4 7"/>
<sequence length="245" mass="26134">MADPGRKQGSLLKELPVLLLVAVVLAVLVKTFLVQPFYIPSASMEQTLHGCTGCTADRILVTKPPYWFGDPQPGDVVVFEGPDTWPSEGQADEPGNWFARAALFVGRAVGTAPPSDRDFVKRVIAVGGQTVQCCDNQGRVTVDGSPLDEPYLYQDDQRAFGPVTLATGQLWVMGDHRGDSADSRDHGPVSVDDVIGKASLIIWPLGRAGWIGSPDIQATAEGPADPGTVVLLAAALLVPPGRRRR</sequence>
<evidence type="ECO:0000256" key="6">
    <source>
        <dbReference type="PIRSR" id="PIRSR600223-1"/>
    </source>
</evidence>
<keyword evidence="5 7" id="KW-0378">Hydrolase</keyword>
<dbReference type="PANTHER" id="PTHR43390">
    <property type="entry name" value="SIGNAL PEPTIDASE I"/>
    <property type="match status" value="1"/>
</dbReference>
<dbReference type="GO" id="GO:0006465">
    <property type="term" value="P:signal peptide processing"/>
    <property type="evidence" value="ECO:0007669"/>
    <property type="project" value="InterPro"/>
</dbReference>
<dbReference type="Proteomes" id="UP000198863">
    <property type="component" value="Unassembled WGS sequence"/>
</dbReference>
<dbReference type="InterPro" id="IPR019533">
    <property type="entry name" value="Peptidase_S26"/>
</dbReference>
<keyword evidence="7" id="KW-0645">Protease</keyword>
<dbReference type="AlphaFoldDB" id="A0A1G7YWB0"/>
<dbReference type="CDD" id="cd06530">
    <property type="entry name" value="S26_SPase_I"/>
    <property type="match status" value="1"/>
</dbReference>
<dbReference type="EMBL" id="FNCF01000007">
    <property type="protein sequence ID" value="SDH00677.1"/>
    <property type="molecule type" value="Genomic_DNA"/>
</dbReference>
<evidence type="ECO:0000256" key="7">
    <source>
        <dbReference type="RuleBase" id="RU362042"/>
    </source>
</evidence>
<accession>A0A1G7YWB0</accession>
<dbReference type="Pfam" id="PF10502">
    <property type="entry name" value="Peptidase_S26"/>
    <property type="match status" value="1"/>
</dbReference>
<evidence type="ECO:0000313" key="10">
    <source>
        <dbReference type="Proteomes" id="UP000198863"/>
    </source>
</evidence>
<evidence type="ECO:0000256" key="4">
    <source>
        <dbReference type="ARBA" id="ARBA00013208"/>
    </source>
</evidence>
<reference evidence="10" key="1">
    <citation type="submission" date="2016-10" db="EMBL/GenBank/DDBJ databases">
        <authorList>
            <person name="Varghese N."/>
            <person name="Submissions S."/>
        </authorList>
    </citation>
    <scope>NUCLEOTIDE SEQUENCE [LARGE SCALE GENOMIC DNA]</scope>
    <source>
        <strain evidence="10">DSM 44526</strain>
    </source>
</reference>
<name>A0A1G7YWB0_9ACTN</name>
<dbReference type="InterPro" id="IPR036286">
    <property type="entry name" value="LexA/Signal_pep-like_sf"/>
</dbReference>
<dbReference type="GO" id="GO:0009003">
    <property type="term" value="F:signal peptidase activity"/>
    <property type="evidence" value="ECO:0007669"/>
    <property type="project" value="UniProtKB-EC"/>
</dbReference>
<feature type="active site" evidence="6">
    <location>
        <position position="121"/>
    </location>
</feature>
<comment type="catalytic activity">
    <reaction evidence="1 7">
        <text>Cleavage of hydrophobic, N-terminal signal or leader sequences from secreted and periplasmic proteins.</text>
        <dbReference type="EC" id="3.4.21.89"/>
    </reaction>
</comment>
<protein>
    <recommendedName>
        <fullName evidence="4 7">Signal peptidase I</fullName>
        <ecNumber evidence="4 7">3.4.21.89</ecNumber>
    </recommendedName>
</protein>
<feature type="transmembrane region" description="Helical" evidence="7">
    <location>
        <begin position="15"/>
        <end position="38"/>
    </location>
</feature>
<feature type="active site" evidence="6">
    <location>
        <position position="43"/>
    </location>
</feature>
<keyword evidence="7" id="KW-1133">Transmembrane helix</keyword>
<evidence type="ECO:0000256" key="3">
    <source>
        <dbReference type="ARBA" id="ARBA00009370"/>
    </source>
</evidence>
<dbReference type="Gene3D" id="2.10.109.10">
    <property type="entry name" value="Umud Fragment, subunit A"/>
    <property type="match status" value="1"/>
</dbReference>
<dbReference type="GO" id="GO:0005886">
    <property type="term" value="C:plasma membrane"/>
    <property type="evidence" value="ECO:0007669"/>
    <property type="project" value="UniProtKB-SubCell"/>
</dbReference>
<comment type="similarity">
    <text evidence="3 7">Belongs to the peptidase S26 family.</text>
</comment>
<dbReference type="PROSITE" id="PS00761">
    <property type="entry name" value="SPASE_I_3"/>
    <property type="match status" value="1"/>
</dbReference>
<keyword evidence="7" id="KW-0472">Membrane</keyword>
<dbReference type="RefSeq" id="WP_242658558.1">
    <property type="nucleotide sequence ID" value="NZ_FNCF01000007.1"/>
</dbReference>
<keyword evidence="7" id="KW-0812">Transmembrane</keyword>
<dbReference type="InterPro" id="IPR000223">
    <property type="entry name" value="Pept_S26A_signal_pept_1"/>
</dbReference>
<dbReference type="InterPro" id="IPR019758">
    <property type="entry name" value="Pept_S26A_signal_pept_1_CS"/>
</dbReference>
<dbReference type="NCBIfam" id="TIGR02227">
    <property type="entry name" value="sigpep_I_bact"/>
    <property type="match status" value="1"/>
</dbReference>